<evidence type="ECO:0000313" key="2">
    <source>
        <dbReference type="EMBL" id="HIX75981.1"/>
    </source>
</evidence>
<gene>
    <name evidence="2" type="ORF">H9734_00025</name>
</gene>
<organism evidence="2 3">
    <name type="scientific">Candidatus Fusicatenibacter merdavium</name>
    <dbReference type="NCBI Taxonomy" id="2838600"/>
    <lineage>
        <taxon>Bacteria</taxon>
        <taxon>Bacillati</taxon>
        <taxon>Bacillota</taxon>
        <taxon>Clostridia</taxon>
        <taxon>Lachnospirales</taxon>
        <taxon>Lachnospiraceae</taxon>
        <taxon>Fusicatenibacter</taxon>
    </lineage>
</organism>
<reference evidence="2" key="2">
    <citation type="submission" date="2021-04" db="EMBL/GenBank/DDBJ databases">
        <authorList>
            <person name="Gilroy R."/>
        </authorList>
    </citation>
    <scope>NUCLEOTIDE SEQUENCE</scope>
    <source>
        <strain evidence="2">CHK183-1962</strain>
    </source>
</reference>
<dbReference type="Proteomes" id="UP000886890">
    <property type="component" value="Unassembled WGS sequence"/>
</dbReference>
<keyword evidence="1" id="KW-1133">Transmembrane helix</keyword>
<evidence type="ECO:0000313" key="3">
    <source>
        <dbReference type="Proteomes" id="UP000886890"/>
    </source>
</evidence>
<proteinExistence type="predicted"/>
<keyword evidence="1" id="KW-0472">Membrane</keyword>
<evidence type="ECO:0000256" key="1">
    <source>
        <dbReference type="SAM" id="Phobius"/>
    </source>
</evidence>
<reference evidence="2" key="1">
    <citation type="journal article" date="2021" name="PeerJ">
        <title>Extensive microbial diversity within the chicken gut microbiome revealed by metagenomics and culture.</title>
        <authorList>
            <person name="Gilroy R."/>
            <person name="Ravi A."/>
            <person name="Getino M."/>
            <person name="Pursley I."/>
            <person name="Horton D.L."/>
            <person name="Alikhan N.F."/>
            <person name="Baker D."/>
            <person name="Gharbi K."/>
            <person name="Hall N."/>
            <person name="Watson M."/>
            <person name="Adriaenssens E.M."/>
            <person name="Foster-Nyarko E."/>
            <person name="Jarju S."/>
            <person name="Secka A."/>
            <person name="Antonio M."/>
            <person name="Oren A."/>
            <person name="Chaudhuri R.R."/>
            <person name="La Ragione R."/>
            <person name="Hildebrand F."/>
            <person name="Pallen M.J."/>
        </authorList>
    </citation>
    <scope>NUCLEOTIDE SEQUENCE</scope>
    <source>
        <strain evidence="2">CHK183-1962</strain>
    </source>
</reference>
<accession>A0A9D1XBA3</accession>
<name>A0A9D1XBA3_9FIRM</name>
<dbReference type="AlphaFoldDB" id="A0A9D1XBA3"/>
<feature type="transmembrane region" description="Helical" evidence="1">
    <location>
        <begin position="54"/>
        <end position="75"/>
    </location>
</feature>
<feature type="transmembrane region" description="Helical" evidence="1">
    <location>
        <begin position="21"/>
        <end position="48"/>
    </location>
</feature>
<protein>
    <submittedName>
        <fullName evidence="2">Uncharacterized protein</fullName>
    </submittedName>
</protein>
<sequence>MNDRKNLREEKKSSFLPCRTIPEALTFLYLITFVLLVILGLLIVFLTGFSVRKLAVVLLLLGADLIAFVFALAASRNVPRKQTLKKYRKLLNGRQEVEISELAEKTGLEQEEVLQDLQSFIDQGIYPNGSFSENREYFYPEQSIPQGKDLL</sequence>
<dbReference type="EMBL" id="DXEK01000001">
    <property type="protein sequence ID" value="HIX75981.1"/>
    <property type="molecule type" value="Genomic_DNA"/>
</dbReference>
<comment type="caution">
    <text evidence="2">The sequence shown here is derived from an EMBL/GenBank/DDBJ whole genome shotgun (WGS) entry which is preliminary data.</text>
</comment>
<keyword evidence="1" id="KW-0812">Transmembrane</keyword>